<reference evidence="2 3" key="1">
    <citation type="submission" date="2016-02" db="EMBL/GenBank/DDBJ databases">
        <title>Complete genome sequence and transcriptome regulation of the pentose utilising yeast Sugiyamaella lignohabitans.</title>
        <authorList>
            <person name="Bellasio M."/>
            <person name="Peymann A."/>
            <person name="Valli M."/>
            <person name="Sipitzky M."/>
            <person name="Graf A."/>
            <person name="Sauer M."/>
            <person name="Marx H."/>
            <person name="Mattanovich D."/>
        </authorList>
    </citation>
    <scope>NUCLEOTIDE SEQUENCE [LARGE SCALE GENOMIC DNA]</scope>
    <source>
        <strain evidence="2 3">CBS 10342</strain>
    </source>
</reference>
<protein>
    <submittedName>
        <fullName evidence="2">Uncharacterized protein</fullName>
    </submittedName>
</protein>
<evidence type="ECO:0000313" key="2">
    <source>
        <dbReference type="EMBL" id="ANB12926.1"/>
    </source>
</evidence>
<dbReference type="GeneID" id="30032981"/>
<evidence type="ECO:0000313" key="3">
    <source>
        <dbReference type="Proteomes" id="UP000189580"/>
    </source>
</evidence>
<organism evidence="2 3">
    <name type="scientific">Sugiyamaella lignohabitans</name>
    <dbReference type="NCBI Taxonomy" id="796027"/>
    <lineage>
        <taxon>Eukaryota</taxon>
        <taxon>Fungi</taxon>
        <taxon>Dikarya</taxon>
        <taxon>Ascomycota</taxon>
        <taxon>Saccharomycotina</taxon>
        <taxon>Dipodascomycetes</taxon>
        <taxon>Dipodascales</taxon>
        <taxon>Trichomonascaceae</taxon>
        <taxon>Sugiyamaella</taxon>
    </lineage>
</organism>
<dbReference type="RefSeq" id="XP_018735403.1">
    <property type="nucleotide sequence ID" value="XM_018878062.1"/>
</dbReference>
<dbReference type="AlphaFoldDB" id="A0A167DHH7"/>
<evidence type="ECO:0000256" key="1">
    <source>
        <dbReference type="SAM" id="MobiDB-lite"/>
    </source>
</evidence>
<accession>A0A167DHH7</accession>
<name>A0A167DHH7_9ASCO</name>
<gene>
    <name evidence="2" type="ORF">AWJ20_1204</name>
</gene>
<proteinExistence type="predicted"/>
<keyword evidence="3" id="KW-1185">Reference proteome</keyword>
<dbReference type="OrthoDB" id="10607372at2759"/>
<dbReference type="Proteomes" id="UP000189580">
    <property type="component" value="Chromosome a"/>
</dbReference>
<feature type="region of interest" description="Disordered" evidence="1">
    <location>
        <begin position="22"/>
        <end position="43"/>
    </location>
</feature>
<sequence>MINFWGHINSLELGELLLTRTGSRSDSKDVESDGLGDGTTLTNGDDITLVDTESRGDVGSEVLVSLLVTVVLGDVVQVVTSQDDGTVHLGGNNGTGEDTASDGDKSDEGALLVNVRTLDGLLGGLETKTNFLIPSLGLLAGLGLAVLEDVRLLQNC</sequence>
<dbReference type="EMBL" id="CP014501">
    <property type="protein sequence ID" value="ANB12926.1"/>
    <property type="molecule type" value="Genomic_DNA"/>
</dbReference>
<dbReference type="KEGG" id="slb:AWJ20_1204"/>
<feature type="region of interest" description="Disordered" evidence="1">
    <location>
        <begin position="86"/>
        <end position="106"/>
    </location>
</feature>